<keyword evidence="3" id="KW-0731">Sigma factor</keyword>
<dbReference type="AlphaFoldDB" id="A0A3A5M987"/>
<keyword evidence="2" id="KW-0805">Transcription regulation</keyword>
<evidence type="ECO:0000259" key="6">
    <source>
        <dbReference type="Pfam" id="PF04542"/>
    </source>
</evidence>
<dbReference type="RefSeq" id="WP_120150779.1">
    <property type="nucleotide sequence ID" value="NZ_QZVT01000018.1"/>
</dbReference>
<dbReference type="InterPro" id="IPR039425">
    <property type="entry name" value="RNA_pol_sigma-70-like"/>
</dbReference>
<dbReference type="Pfam" id="PF08281">
    <property type="entry name" value="Sigma70_r4_2"/>
    <property type="match status" value="1"/>
</dbReference>
<dbReference type="PANTHER" id="PTHR43133:SF66">
    <property type="entry name" value="ECF RNA POLYMERASE SIGMA FACTOR SIGK"/>
    <property type="match status" value="1"/>
</dbReference>
<keyword evidence="9" id="KW-1185">Reference proteome</keyword>
<dbReference type="InterPro" id="IPR013324">
    <property type="entry name" value="RNA_pol_sigma_r3/r4-like"/>
</dbReference>
<name>A0A3A5M987_9MICC</name>
<accession>A0A3A5M987</accession>
<evidence type="ECO:0000256" key="4">
    <source>
        <dbReference type="ARBA" id="ARBA00023163"/>
    </source>
</evidence>
<dbReference type="InterPro" id="IPR036388">
    <property type="entry name" value="WH-like_DNA-bd_sf"/>
</dbReference>
<evidence type="ECO:0000256" key="1">
    <source>
        <dbReference type="ARBA" id="ARBA00010641"/>
    </source>
</evidence>
<dbReference type="Proteomes" id="UP000272560">
    <property type="component" value="Unassembled WGS sequence"/>
</dbReference>
<gene>
    <name evidence="8" type="ORF">D6T63_18375</name>
</gene>
<feature type="region of interest" description="Disordered" evidence="5">
    <location>
        <begin position="1"/>
        <end position="37"/>
    </location>
</feature>
<dbReference type="PANTHER" id="PTHR43133">
    <property type="entry name" value="RNA POLYMERASE ECF-TYPE SIGMA FACTO"/>
    <property type="match status" value="1"/>
</dbReference>
<sequence length="266" mass="28796">MSMKAAARMPPPANPGVGNNDASANPHTPSDTDSDTALGAAVDVSSDAAFDADGEAGFGTILSTAPPACSLLAQARDRSSAPERLAVLLLAVGQRDEVAFEELYRSCNQRVHGLVRRVLLNEEMSAETTQEVFLALWQGGPSRFDPGKGSALTWILTIAHRKAVDKVRSEQSRLVRDICYGIKNQQPAYDTVAETVLNRLDAAKITRCLNVLSPLQDQAIRLAFYTGLTYTEIAQHIGIPVPTVKSRIRDGMRKIATCLREQRPSP</sequence>
<dbReference type="OrthoDB" id="9784272at2"/>
<dbReference type="GO" id="GO:0006352">
    <property type="term" value="P:DNA-templated transcription initiation"/>
    <property type="evidence" value="ECO:0007669"/>
    <property type="project" value="InterPro"/>
</dbReference>
<dbReference type="Pfam" id="PF04542">
    <property type="entry name" value="Sigma70_r2"/>
    <property type="match status" value="1"/>
</dbReference>
<comment type="similarity">
    <text evidence="1">Belongs to the sigma-70 factor family. ECF subfamily.</text>
</comment>
<dbReference type="EMBL" id="QZVT01000018">
    <property type="protein sequence ID" value="RJT74885.1"/>
    <property type="molecule type" value="Genomic_DNA"/>
</dbReference>
<feature type="domain" description="RNA polymerase sigma-70 region 2" evidence="6">
    <location>
        <begin position="103"/>
        <end position="172"/>
    </location>
</feature>
<comment type="caution">
    <text evidence="8">The sequence shown here is derived from an EMBL/GenBank/DDBJ whole genome shotgun (WGS) entry which is preliminary data.</text>
</comment>
<evidence type="ECO:0000313" key="8">
    <source>
        <dbReference type="EMBL" id="RJT74885.1"/>
    </source>
</evidence>
<keyword evidence="4" id="KW-0804">Transcription</keyword>
<dbReference type="GO" id="GO:0016987">
    <property type="term" value="F:sigma factor activity"/>
    <property type="evidence" value="ECO:0007669"/>
    <property type="project" value="UniProtKB-KW"/>
</dbReference>
<evidence type="ECO:0000256" key="3">
    <source>
        <dbReference type="ARBA" id="ARBA00023082"/>
    </source>
</evidence>
<dbReference type="InterPro" id="IPR013325">
    <property type="entry name" value="RNA_pol_sigma_r2"/>
</dbReference>
<dbReference type="NCBIfam" id="TIGR02937">
    <property type="entry name" value="sigma70-ECF"/>
    <property type="match status" value="1"/>
</dbReference>
<reference evidence="8 9" key="1">
    <citation type="submission" date="2018-09" db="EMBL/GenBank/DDBJ databases">
        <title>Novel species of Arthrobacter.</title>
        <authorList>
            <person name="Liu Q."/>
            <person name="Xin Y.-H."/>
        </authorList>
    </citation>
    <scope>NUCLEOTIDE SEQUENCE [LARGE SCALE GENOMIC DNA]</scope>
    <source>
        <strain evidence="8 9">Hz2</strain>
    </source>
</reference>
<feature type="compositionally biased region" description="Polar residues" evidence="5">
    <location>
        <begin position="20"/>
        <end position="31"/>
    </location>
</feature>
<evidence type="ECO:0000259" key="7">
    <source>
        <dbReference type="Pfam" id="PF08281"/>
    </source>
</evidence>
<proteinExistence type="inferred from homology"/>
<dbReference type="Gene3D" id="1.10.1740.10">
    <property type="match status" value="1"/>
</dbReference>
<dbReference type="InterPro" id="IPR007627">
    <property type="entry name" value="RNA_pol_sigma70_r2"/>
</dbReference>
<evidence type="ECO:0000256" key="5">
    <source>
        <dbReference type="SAM" id="MobiDB-lite"/>
    </source>
</evidence>
<organism evidence="8 9">
    <name type="scientific">Arthrobacter cheniae</name>
    <dbReference type="NCBI Taxonomy" id="1258888"/>
    <lineage>
        <taxon>Bacteria</taxon>
        <taxon>Bacillati</taxon>
        <taxon>Actinomycetota</taxon>
        <taxon>Actinomycetes</taxon>
        <taxon>Micrococcales</taxon>
        <taxon>Micrococcaceae</taxon>
        <taxon>Arthrobacter</taxon>
    </lineage>
</organism>
<dbReference type="SUPFAM" id="SSF88946">
    <property type="entry name" value="Sigma2 domain of RNA polymerase sigma factors"/>
    <property type="match status" value="1"/>
</dbReference>
<evidence type="ECO:0000313" key="9">
    <source>
        <dbReference type="Proteomes" id="UP000272560"/>
    </source>
</evidence>
<protein>
    <submittedName>
        <fullName evidence="8">Sigma-70 family RNA polymerase sigma factor</fullName>
    </submittedName>
</protein>
<dbReference type="InterPro" id="IPR014284">
    <property type="entry name" value="RNA_pol_sigma-70_dom"/>
</dbReference>
<dbReference type="CDD" id="cd06171">
    <property type="entry name" value="Sigma70_r4"/>
    <property type="match status" value="1"/>
</dbReference>
<dbReference type="SUPFAM" id="SSF88659">
    <property type="entry name" value="Sigma3 and sigma4 domains of RNA polymerase sigma factors"/>
    <property type="match status" value="1"/>
</dbReference>
<feature type="domain" description="RNA polymerase sigma factor 70 region 4 type 2" evidence="7">
    <location>
        <begin position="204"/>
        <end position="255"/>
    </location>
</feature>
<dbReference type="InterPro" id="IPR013249">
    <property type="entry name" value="RNA_pol_sigma70_r4_t2"/>
</dbReference>
<evidence type="ECO:0000256" key="2">
    <source>
        <dbReference type="ARBA" id="ARBA00023015"/>
    </source>
</evidence>
<dbReference type="GO" id="GO:0003677">
    <property type="term" value="F:DNA binding"/>
    <property type="evidence" value="ECO:0007669"/>
    <property type="project" value="InterPro"/>
</dbReference>
<dbReference type="Gene3D" id="1.10.10.10">
    <property type="entry name" value="Winged helix-like DNA-binding domain superfamily/Winged helix DNA-binding domain"/>
    <property type="match status" value="1"/>
</dbReference>